<gene>
    <name evidence="2" type="ORF">SAMN06297387_104132</name>
</gene>
<dbReference type="InterPro" id="IPR037523">
    <property type="entry name" value="VOC_core"/>
</dbReference>
<dbReference type="RefSeq" id="WP_097230452.1">
    <property type="nucleotide sequence ID" value="NZ_OCNE01000004.1"/>
</dbReference>
<dbReference type="EMBL" id="OCNE01000004">
    <property type="protein sequence ID" value="SOD61962.1"/>
    <property type="molecule type" value="Genomic_DNA"/>
</dbReference>
<sequence>MNSSDERPRFDHLLHYVPDVPEAVAAYRAAGLPAHTNEARDGFQNGGWRLDARYVEILTVTDRAALPRSRFERGVRLLEPAIEALSGPAGPLTFAVDVVDAHATAARLRAAGHRVEVVEIELAEHGISFVEVFVLDGPSWWPFFITCTPSGEELVAGLPPGAFERGPHDLTGLVVSVPEPEAAARALGELLGLPAEGTRVPLPGAAVTFERAGDDPHTGREAAGGHGRLSALSLDGVDSVGGAPFHAVELHGLGIRRPA</sequence>
<evidence type="ECO:0000313" key="3">
    <source>
        <dbReference type="Proteomes" id="UP000219072"/>
    </source>
</evidence>
<dbReference type="InterPro" id="IPR025870">
    <property type="entry name" value="Glyoxalase-like_dom"/>
</dbReference>
<accession>A0A286DTF9</accession>
<dbReference type="AlphaFoldDB" id="A0A286DTF9"/>
<keyword evidence="3" id="KW-1185">Reference proteome</keyword>
<feature type="domain" description="VOC" evidence="1">
    <location>
        <begin position="9"/>
        <end position="148"/>
    </location>
</feature>
<evidence type="ECO:0000259" key="1">
    <source>
        <dbReference type="PROSITE" id="PS51819"/>
    </source>
</evidence>
<dbReference type="Proteomes" id="UP000219072">
    <property type="component" value="Unassembled WGS sequence"/>
</dbReference>
<organism evidence="2 3">
    <name type="scientific">Streptomyces zhaozhouensis</name>
    <dbReference type="NCBI Taxonomy" id="1300267"/>
    <lineage>
        <taxon>Bacteria</taxon>
        <taxon>Bacillati</taxon>
        <taxon>Actinomycetota</taxon>
        <taxon>Actinomycetes</taxon>
        <taxon>Kitasatosporales</taxon>
        <taxon>Streptomycetaceae</taxon>
        <taxon>Streptomyces</taxon>
    </lineage>
</organism>
<dbReference type="InterPro" id="IPR029068">
    <property type="entry name" value="Glyas_Bleomycin-R_OHBP_Dase"/>
</dbReference>
<protein>
    <submittedName>
        <fullName evidence="2">Glyoxalase-like domain-containing protein</fullName>
    </submittedName>
</protein>
<dbReference type="SUPFAM" id="SSF54593">
    <property type="entry name" value="Glyoxalase/Bleomycin resistance protein/Dihydroxybiphenyl dioxygenase"/>
    <property type="match status" value="1"/>
</dbReference>
<evidence type="ECO:0000313" key="2">
    <source>
        <dbReference type="EMBL" id="SOD61962.1"/>
    </source>
</evidence>
<dbReference type="Gene3D" id="3.10.180.10">
    <property type="entry name" value="2,3-Dihydroxybiphenyl 1,2-Dioxygenase, domain 1"/>
    <property type="match status" value="1"/>
</dbReference>
<proteinExistence type="predicted"/>
<dbReference type="OrthoDB" id="4376969at2"/>
<name>A0A286DTF9_9ACTN</name>
<reference evidence="2 3" key="1">
    <citation type="submission" date="2017-09" db="EMBL/GenBank/DDBJ databases">
        <authorList>
            <person name="Ehlers B."/>
            <person name="Leendertz F.H."/>
        </authorList>
    </citation>
    <scope>NUCLEOTIDE SEQUENCE [LARGE SCALE GENOMIC DNA]</scope>
    <source>
        <strain evidence="2 3">CGMCC 4.7095</strain>
    </source>
</reference>
<dbReference type="Pfam" id="PF13468">
    <property type="entry name" value="Glyoxalase_3"/>
    <property type="match status" value="1"/>
</dbReference>
<dbReference type="PROSITE" id="PS51819">
    <property type="entry name" value="VOC"/>
    <property type="match status" value="1"/>
</dbReference>